<evidence type="ECO:0000256" key="4">
    <source>
        <dbReference type="ARBA" id="ARBA00022692"/>
    </source>
</evidence>
<evidence type="ECO:0000256" key="6">
    <source>
        <dbReference type="ARBA" id="ARBA00023136"/>
    </source>
</evidence>
<dbReference type="Proteomes" id="UP000325763">
    <property type="component" value="Chromosome"/>
</dbReference>
<feature type="transmembrane region" description="Helical" evidence="9">
    <location>
        <begin position="112"/>
        <end position="130"/>
    </location>
</feature>
<evidence type="ECO:0000256" key="9">
    <source>
        <dbReference type="SAM" id="Phobius"/>
    </source>
</evidence>
<dbReference type="Pfam" id="PF00953">
    <property type="entry name" value="Glycos_transf_4"/>
    <property type="match status" value="1"/>
</dbReference>
<evidence type="ECO:0000256" key="1">
    <source>
        <dbReference type="ARBA" id="ARBA00004651"/>
    </source>
</evidence>
<evidence type="ECO:0000256" key="5">
    <source>
        <dbReference type="ARBA" id="ARBA00022989"/>
    </source>
</evidence>
<dbReference type="PANTHER" id="PTHR22926:SF3">
    <property type="entry name" value="UNDECAPRENYL-PHOSPHATE ALPHA-N-ACETYLGLUCOSAMINYL 1-PHOSPHATE TRANSFERASE"/>
    <property type="match status" value="1"/>
</dbReference>
<organism evidence="10 11">
    <name type="scientific">Streptomyces nodosus</name>
    <dbReference type="NCBI Taxonomy" id="40318"/>
    <lineage>
        <taxon>Bacteria</taxon>
        <taxon>Bacillati</taxon>
        <taxon>Actinomycetota</taxon>
        <taxon>Actinomycetes</taxon>
        <taxon>Kitasatosporales</taxon>
        <taxon>Streptomycetaceae</taxon>
        <taxon>Streptomyces</taxon>
    </lineage>
</organism>
<protein>
    <submittedName>
        <fullName evidence="10">Undecaprenyl/decaprenyl-phosphate alpha-N-acetylglucosaminyl 1-phosphate transferase</fullName>
    </submittedName>
</protein>
<feature type="region of interest" description="Disordered" evidence="8">
    <location>
        <begin position="1"/>
        <end position="33"/>
    </location>
</feature>
<evidence type="ECO:0000256" key="8">
    <source>
        <dbReference type="SAM" id="MobiDB-lite"/>
    </source>
</evidence>
<keyword evidence="3 10" id="KW-0808">Transferase</keyword>
<accession>A0A5P2W2R3</accession>
<gene>
    <name evidence="10" type="ORF">CP978_18155</name>
</gene>
<feature type="transmembrane region" description="Helical" evidence="9">
    <location>
        <begin position="214"/>
        <end position="231"/>
    </location>
</feature>
<feature type="region of interest" description="Disordered" evidence="8">
    <location>
        <begin position="393"/>
        <end position="433"/>
    </location>
</feature>
<keyword evidence="7" id="KW-0460">Magnesium</keyword>
<dbReference type="KEGG" id="snq:CP978_18155"/>
<feature type="transmembrane region" description="Helical" evidence="9">
    <location>
        <begin position="266"/>
        <end position="288"/>
    </location>
</feature>
<dbReference type="InterPro" id="IPR000715">
    <property type="entry name" value="Glycosyl_transferase_4"/>
</dbReference>
<dbReference type="GO" id="GO:0044038">
    <property type="term" value="P:cell wall macromolecule biosynthetic process"/>
    <property type="evidence" value="ECO:0007669"/>
    <property type="project" value="TreeGrafter"/>
</dbReference>
<feature type="transmembrane region" description="Helical" evidence="9">
    <location>
        <begin position="319"/>
        <end position="339"/>
    </location>
</feature>
<dbReference type="EMBL" id="CP023747">
    <property type="protein sequence ID" value="QEV40210.1"/>
    <property type="molecule type" value="Genomic_DNA"/>
</dbReference>
<keyword evidence="4 9" id="KW-0812">Transmembrane</keyword>
<feature type="transmembrane region" description="Helical" evidence="9">
    <location>
        <begin position="238"/>
        <end position="260"/>
    </location>
</feature>
<feature type="transmembrane region" description="Helical" evidence="9">
    <location>
        <begin position="85"/>
        <end position="106"/>
    </location>
</feature>
<dbReference type="AlphaFoldDB" id="A0A5P2W2R3"/>
<comment type="cofactor">
    <cofactor evidence="7">
        <name>Mg(2+)</name>
        <dbReference type="ChEBI" id="CHEBI:18420"/>
    </cofactor>
</comment>
<evidence type="ECO:0000256" key="3">
    <source>
        <dbReference type="ARBA" id="ARBA00022679"/>
    </source>
</evidence>
<dbReference type="PANTHER" id="PTHR22926">
    <property type="entry name" value="PHOSPHO-N-ACETYLMURAMOYL-PENTAPEPTIDE-TRANSFERASE"/>
    <property type="match status" value="1"/>
</dbReference>
<evidence type="ECO:0000313" key="11">
    <source>
        <dbReference type="Proteomes" id="UP000325763"/>
    </source>
</evidence>
<name>A0A5P2W2R3_9ACTN</name>
<dbReference type="GO" id="GO:0016780">
    <property type="term" value="F:phosphotransferase activity, for other substituted phosphate groups"/>
    <property type="evidence" value="ECO:0007669"/>
    <property type="project" value="InterPro"/>
</dbReference>
<feature type="transmembrane region" description="Helical" evidence="9">
    <location>
        <begin position="190"/>
        <end position="208"/>
    </location>
</feature>
<keyword evidence="2" id="KW-1003">Cell membrane</keyword>
<evidence type="ECO:0000313" key="10">
    <source>
        <dbReference type="EMBL" id="QEV40210.1"/>
    </source>
</evidence>
<feature type="transmembrane region" description="Helical" evidence="9">
    <location>
        <begin position="160"/>
        <end position="178"/>
    </location>
</feature>
<dbReference type="CDD" id="cd06853">
    <property type="entry name" value="GT_WecA_like"/>
    <property type="match status" value="1"/>
</dbReference>
<proteinExistence type="predicted"/>
<feature type="binding site" evidence="7">
    <location>
        <position position="242"/>
    </location>
    <ligand>
        <name>Mg(2+)</name>
        <dbReference type="ChEBI" id="CHEBI:18420"/>
    </ligand>
</feature>
<dbReference type="GO" id="GO:0046872">
    <property type="term" value="F:metal ion binding"/>
    <property type="evidence" value="ECO:0007669"/>
    <property type="project" value="UniProtKB-KW"/>
</dbReference>
<sequence>MARGAAGGRAEHPGAASPRALRDRRRDRPGGTVTGVGAAVATAAAGVTALLLALVLTEPLRRLALRRGITDRPSARKAHTRPTPYLGGVAVALATLTAGTLTALAGGVLDPVLGVLLGGAALMCTVGLVDDLRPLSAGLRLCIETPAAALVVLVGGHPDIFGGAIDAVLAVVWIVFVTNAFNLLDNMDGAASSLCVVIAVFACVTAPAGGRGGLGPVMAALAGACVGFLFHNRHPARIFLGDAGSLFLGFTLASSMMVLHDDVGGLAGPASLVLATLVPTLDTTLVMLSRYRESRPLMQGGTDHIAHRLRRLGLSVRQVVRSLSVFTVACCLSAVLVTYGLLAPGVALVAACVVGAGTVLLLLEIPSSPVTAAAGAAAPGRMAAADIARSALPLRPTGGRRGRSLRPMAMPHSRAGRKAGPLSPTAGTPAAPQ</sequence>
<feature type="binding site" evidence="7">
    <location>
        <position position="182"/>
    </location>
    <ligand>
        <name>Mg(2+)</name>
        <dbReference type="ChEBI" id="CHEBI:18420"/>
    </ligand>
</feature>
<keyword evidence="7" id="KW-0479">Metal-binding</keyword>
<keyword evidence="6 9" id="KW-0472">Membrane</keyword>
<reference evidence="10 11" key="1">
    <citation type="submission" date="2017-09" db="EMBL/GenBank/DDBJ databases">
        <title>Streptomyces genome completion.</title>
        <authorList>
            <person name="Lee N."/>
            <person name="Cho B.-K."/>
        </authorList>
    </citation>
    <scope>NUCLEOTIDE SEQUENCE [LARGE SCALE GENOMIC DNA]</scope>
    <source>
        <strain evidence="10 11">ATCC 14899</strain>
    </source>
</reference>
<feature type="compositionally biased region" description="Basic and acidic residues" evidence="8">
    <location>
        <begin position="20"/>
        <end position="29"/>
    </location>
</feature>
<keyword evidence="5 9" id="KW-1133">Transmembrane helix</keyword>
<comment type="subcellular location">
    <subcellularLocation>
        <location evidence="1">Cell membrane</location>
        <topology evidence="1">Multi-pass membrane protein</topology>
    </subcellularLocation>
</comment>
<evidence type="ECO:0000256" key="2">
    <source>
        <dbReference type="ARBA" id="ARBA00022475"/>
    </source>
</evidence>
<evidence type="ECO:0000256" key="7">
    <source>
        <dbReference type="PIRSR" id="PIRSR600715-1"/>
    </source>
</evidence>
<dbReference type="GO" id="GO:0071555">
    <property type="term" value="P:cell wall organization"/>
    <property type="evidence" value="ECO:0007669"/>
    <property type="project" value="TreeGrafter"/>
</dbReference>
<dbReference type="GO" id="GO:0005886">
    <property type="term" value="C:plasma membrane"/>
    <property type="evidence" value="ECO:0007669"/>
    <property type="project" value="UniProtKB-SubCell"/>
</dbReference>
<feature type="transmembrane region" description="Helical" evidence="9">
    <location>
        <begin position="345"/>
        <end position="363"/>
    </location>
</feature>
<feature type="transmembrane region" description="Helical" evidence="9">
    <location>
        <begin position="36"/>
        <end position="57"/>
    </location>
</feature>
<dbReference type="GO" id="GO:0009103">
    <property type="term" value="P:lipopolysaccharide biosynthetic process"/>
    <property type="evidence" value="ECO:0007669"/>
    <property type="project" value="TreeGrafter"/>
</dbReference>